<accession>A0A195C1A5</accession>
<evidence type="ECO:0000313" key="1">
    <source>
        <dbReference type="EMBL" id="KYM94659.1"/>
    </source>
</evidence>
<organism evidence="1 2">
    <name type="scientific">Cyphomyrmex costatus</name>
    <dbReference type="NCBI Taxonomy" id="456900"/>
    <lineage>
        <taxon>Eukaryota</taxon>
        <taxon>Metazoa</taxon>
        <taxon>Ecdysozoa</taxon>
        <taxon>Arthropoda</taxon>
        <taxon>Hexapoda</taxon>
        <taxon>Insecta</taxon>
        <taxon>Pterygota</taxon>
        <taxon>Neoptera</taxon>
        <taxon>Endopterygota</taxon>
        <taxon>Hymenoptera</taxon>
        <taxon>Apocrita</taxon>
        <taxon>Aculeata</taxon>
        <taxon>Formicoidea</taxon>
        <taxon>Formicidae</taxon>
        <taxon>Myrmicinae</taxon>
        <taxon>Cyphomyrmex</taxon>
    </lineage>
</organism>
<dbReference type="SUPFAM" id="SSF51445">
    <property type="entry name" value="(Trans)glycosidases"/>
    <property type="match status" value="1"/>
</dbReference>
<reference evidence="1 2" key="1">
    <citation type="submission" date="2016-03" db="EMBL/GenBank/DDBJ databases">
        <title>Cyphomyrmex costatus WGS genome.</title>
        <authorList>
            <person name="Nygaard S."/>
            <person name="Hu H."/>
            <person name="Boomsma J."/>
            <person name="Zhang G."/>
        </authorList>
    </citation>
    <scope>NUCLEOTIDE SEQUENCE [LARGE SCALE GENOMIC DNA]</scope>
    <source>
        <strain evidence="1">MS0001</strain>
        <tissue evidence="1">Whole body</tissue>
    </source>
</reference>
<dbReference type="STRING" id="456900.A0A195C1A5"/>
<keyword evidence="2" id="KW-1185">Reference proteome</keyword>
<proteinExistence type="predicted"/>
<evidence type="ECO:0000313" key="2">
    <source>
        <dbReference type="Proteomes" id="UP000078542"/>
    </source>
</evidence>
<sequence>MEKAKSLGLKVILDFVPNYSSHEHGLDWSVDGFRTDAISHLFENTCYLDQPRKNIPEILEDDYKAGSYLHGKSLPEIYEVLSYYSVFKSLSRLETKLVKWSSLEAALYCFNCSITENVLGVVWRHDASVVAFIVNFVDTPVTVDTRIWMNIPEQLIVYAPSVHSEKLAGSRVDAIRITMPSLAFVVLNTTDLV</sequence>
<protein>
    <submittedName>
        <fullName evidence="1">Uncharacterized protein</fullName>
    </submittedName>
</protein>
<dbReference type="Proteomes" id="UP000078542">
    <property type="component" value="Unassembled WGS sequence"/>
</dbReference>
<dbReference type="Gene3D" id="3.20.20.80">
    <property type="entry name" value="Glycosidases"/>
    <property type="match status" value="1"/>
</dbReference>
<gene>
    <name evidence="1" type="ORF">ALC62_14639</name>
</gene>
<dbReference type="EMBL" id="KQ978350">
    <property type="protein sequence ID" value="KYM94659.1"/>
    <property type="molecule type" value="Genomic_DNA"/>
</dbReference>
<dbReference type="InterPro" id="IPR017853">
    <property type="entry name" value="GH"/>
</dbReference>
<dbReference type="AlphaFoldDB" id="A0A195C1A5"/>
<name>A0A195C1A5_9HYME</name>